<gene>
    <name evidence="1" type="ORF">KME32_00010</name>
</gene>
<dbReference type="Proteomes" id="UP000715781">
    <property type="component" value="Unassembled WGS sequence"/>
</dbReference>
<reference evidence="1" key="1">
    <citation type="submission" date="2021-05" db="EMBL/GenBank/DDBJ databases">
        <authorList>
            <person name="Pietrasiak N."/>
            <person name="Ward R."/>
            <person name="Stajich J.E."/>
            <person name="Kurbessoian T."/>
        </authorList>
    </citation>
    <scope>NUCLEOTIDE SEQUENCE</scope>
    <source>
        <strain evidence="1">JT2-VF2</strain>
    </source>
</reference>
<dbReference type="EMBL" id="JAHHHN010000001">
    <property type="protein sequence ID" value="MBW4559540.1"/>
    <property type="molecule type" value="Genomic_DNA"/>
</dbReference>
<organism evidence="1 2">
    <name type="scientific">Mojavia pulchra JT2-VF2</name>
    <dbReference type="NCBI Taxonomy" id="287848"/>
    <lineage>
        <taxon>Bacteria</taxon>
        <taxon>Bacillati</taxon>
        <taxon>Cyanobacteriota</taxon>
        <taxon>Cyanophyceae</taxon>
        <taxon>Nostocales</taxon>
        <taxon>Nostocaceae</taxon>
    </lineage>
</organism>
<protein>
    <submittedName>
        <fullName evidence="1">Uncharacterized protein</fullName>
    </submittedName>
</protein>
<comment type="caution">
    <text evidence="1">The sequence shown here is derived from an EMBL/GenBank/DDBJ whole genome shotgun (WGS) entry which is preliminary data.</text>
</comment>
<reference evidence="1" key="2">
    <citation type="journal article" date="2022" name="Microbiol. Resour. Announc.">
        <title>Metagenome Sequencing to Explore Phylogenomics of Terrestrial Cyanobacteria.</title>
        <authorList>
            <person name="Ward R.D."/>
            <person name="Stajich J.E."/>
            <person name="Johansen J.R."/>
            <person name="Huntemann M."/>
            <person name="Clum A."/>
            <person name="Foster B."/>
            <person name="Foster B."/>
            <person name="Roux S."/>
            <person name="Palaniappan K."/>
            <person name="Varghese N."/>
            <person name="Mukherjee S."/>
            <person name="Reddy T.B.K."/>
            <person name="Daum C."/>
            <person name="Copeland A."/>
            <person name="Chen I.A."/>
            <person name="Ivanova N.N."/>
            <person name="Kyrpides N.C."/>
            <person name="Shapiro N."/>
            <person name="Eloe-Fadrosh E.A."/>
            <person name="Pietrasiak N."/>
        </authorList>
    </citation>
    <scope>NUCLEOTIDE SEQUENCE</scope>
    <source>
        <strain evidence="1">JT2-VF2</strain>
    </source>
</reference>
<proteinExistence type="predicted"/>
<evidence type="ECO:0000313" key="2">
    <source>
        <dbReference type="Proteomes" id="UP000715781"/>
    </source>
</evidence>
<accession>A0A951PTG5</accession>
<evidence type="ECO:0000313" key="1">
    <source>
        <dbReference type="EMBL" id="MBW4559540.1"/>
    </source>
</evidence>
<sequence>MADRINDIAWQAHQGSVAAIIQVLNEKLVESGVRTRAIFADGVLQLLCEAATVEQLEQSTLVQKIRQILESITPRNIRRVNINSRIVREQQLLWLTEIYRDRENQLLWSEEITLPKTNTLKQLIQDFQDFQESKTELGHTSLPKPKSSQYVIFTRKNRINSKNKHKYSFQARIIKASGLCLPLLLLSWGVYTWLDGKQETSTSRELSTSLAIKSQASRSTASKDPFADAVRIANQASASGKTASTLDQWSVLAARWQQASDLMSQVPPNHSRYLEAQTRIQLYKKFSEAAQIQAKKSP</sequence>
<dbReference type="AlphaFoldDB" id="A0A951PTG5"/>
<name>A0A951PTG5_9NOST</name>